<dbReference type="UniPathway" id="UPA00557">
    <property type="reaction ID" value="UER00614"/>
</dbReference>
<keyword evidence="10 18" id="KW-0808">Transferase</keyword>
<evidence type="ECO:0000256" key="6">
    <source>
        <dbReference type="ARBA" id="ARBA00012487"/>
    </source>
</evidence>
<evidence type="ECO:0000256" key="8">
    <source>
        <dbReference type="ARBA" id="ARBA00022475"/>
    </source>
</evidence>
<evidence type="ECO:0000256" key="16">
    <source>
        <dbReference type="ARBA" id="ARBA00023209"/>
    </source>
</evidence>
<evidence type="ECO:0000256" key="9">
    <source>
        <dbReference type="ARBA" id="ARBA00022516"/>
    </source>
</evidence>
<evidence type="ECO:0000256" key="4">
    <source>
        <dbReference type="ARBA" id="ARBA00005189"/>
    </source>
</evidence>
<feature type="transmembrane region" description="Helical" evidence="19">
    <location>
        <begin position="130"/>
        <end position="150"/>
    </location>
</feature>
<dbReference type="EMBL" id="VBAP01000043">
    <property type="protein sequence ID" value="TMI75559.1"/>
    <property type="molecule type" value="Genomic_DNA"/>
</dbReference>
<feature type="transmembrane region" description="Helical" evidence="19">
    <location>
        <begin position="75"/>
        <end position="95"/>
    </location>
</feature>
<comment type="similarity">
    <text evidence="5 18">Belongs to the CDS family.</text>
</comment>
<proteinExistence type="inferred from homology"/>
<dbReference type="GO" id="GO:0016024">
    <property type="term" value="P:CDP-diacylglycerol biosynthetic process"/>
    <property type="evidence" value="ECO:0007669"/>
    <property type="project" value="UniProtKB-UniPathway"/>
</dbReference>
<keyword evidence="15 19" id="KW-0472">Membrane</keyword>
<dbReference type="PANTHER" id="PTHR46382:SF1">
    <property type="entry name" value="PHOSPHATIDATE CYTIDYLYLTRANSFERASE"/>
    <property type="match status" value="1"/>
</dbReference>
<feature type="transmembrane region" description="Helical" evidence="19">
    <location>
        <begin position="303"/>
        <end position="324"/>
    </location>
</feature>
<evidence type="ECO:0000313" key="21">
    <source>
        <dbReference type="Proteomes" id="UP000318834"/>
    </source>
</evidence>
<evidence type="ECO:0000256" key="12">
    <source>
        <dbReference type="ARBA" id="ARBA00022695"/>
    </source>
</evidence>
<keyword evidence="12 18" id="KW-0548">Nucleotidyltransferase</keyword>
<dbReference type="GO" id="GO:0004605">
    <property type="term" value="F:phosphatidate cytidylyltransferase activity"/>
    <property type="evidence" value="ECO:0007669"/>
    <property type="project" value="UniProtKB-EC"/>
</dbReference>
<evidence type="ECO:0000256" key="2">
    <source>
        <dbReference type="ARBA" id="ARBA00004651"/>
    </source>
</evidence>
<comment type="pathway">
    <text evidence="4">Lipid metabolism.</text>
</comment>
<comment type="pathway">
    <text evidence="3 18">Phospholipid metabolism; CDP-diacylglycerol biosynthesis; CDP-diacylglycerol from sn-glycerol 3-phosphate: step 3/3.</text>
</comment>
<feature type="transmembrane region" description="Helical" evidence="19">
    <location>
        <begin position="189"/>
        <end position="209"/>
    </location>
</feature>
<dbReference type="Pfam" id="PF01148">
    <property type="entry name" value="CTP_transf_1"/>
    <property type="match status" value="1"/>
</dbReference>
<evidence type="ECO:0000256" key="14">
    <source>
        <dbReference type="ARBA" id="ARBA00023098"/>
    </source>
</evidence>
<protein>
    <recommendedName>
        <fullName evidence="7 18">Phosphatidate cytidylyltransferase</fullName>
        <ecNumber evidence="6 18">2.7.7.41</ecNumber>
    </recommendedName>
</protein>
<dbReference type="Proteomes" id="UP000318834">
    <property type="component" value="Unassembled WGS sequence"/>
</dbReference>
<keyword evidence="13 19" id="KW-1133">Transmembrane helix</keyword>
<evidence type="ECO:0000256" key="17">
    <source>
        <dbReference type="ARBA" id="ARBA00023264"/>
    </source>
</evidence>
<evidence type="ECO:0000256" key="15">
    <source>
        <dbReference type="ARBA" id="ARBA00023136"/>
    </source>
</evidence>
<accession>A0A537IW58</accession>
<evidence type="ECO:0000256" key="18">
    <source>
        <dbReference type="RuleBase" id="RU003938"/>
    </source>
</evidence>
<name>A0A537IW58_9BACT</name>
<evidence type="ECO:0000256" key="1">
    <source>
        <dbReference type="ARBA" id="ARBA00001698"/>
    </source>
</evidence>
<dbReference type="EC" id="2.7.7.41" evidence="6 18"/>
<sequence>MADRLHRTILLRCLLAGFRQVAPPRRHRRLPAAPPALWRRRRRVTTDLWGAFRRTSLGPRTLTAVLGAPLLLGGLWLGGAWWAALLGVIVLLGVVEFGRLHPDVPRAGQALTPAGALLVAILALRATGLLAVLFFFGALSVLSIALSYGLTAPIAPEARWRGWKAVLVGAVYLGLPAGLLLRWRLEAPFAALGWLFAIIWANDIAAYFVGLAAGKHKIVPQISPGKSWEGATAGLVAGAVVGSLGAPVWGLHAGGGAILGAMASVVSQSGDLLESAMKRRAGVKDSGAILPGHGGVLDRFDGVLVAVPLAYLSLAAAAMLRAALR</sequence>
<keyword evidence="9" id="KW-0444">Lipid biosynthesis</keyword>
<evidence type="ECO:0000256" key="11">
    <source>
        <dbReference type="ARBA" id="ARBA00022692"/>
    </source>
</evidence>
<keyword evidence="14" id="KW-0443">Lipid metabolism</keyword>
<evidence type="ECO:0000256" key="3">
    <source>
        <dbReference type="ARBA" id="ARBA00005119"/>
    </source>
</evidence>
<evidence type="ECO:0000256" key="13">
    <source>
        <dbReference type="ARBA" id="ARBA00022989"/>
    </source>
</evidence>
<reference evidence="20 21" key="1">
    <citation type="journal article" date="2019" name="Nat. Microbiol.">
        <title>Mediterranean grassland soil C-N compound turnover is dependent on rainfall and depth, and is mediated by genomically divergent microorganisms.</title>
        <authorList>
            <person name="Diamond S."/>
            <person name="Andeer P.F."/>
            <person name="Li Z."/>
            <person name="Crits-Christoph A."/>
            <person name="Burstein D."/>
            <person name="Anantharaman K."/>
            <person name="Lane K.R."/>
            <person name="Thomas B.C."/>
            <person name="Pan C."/>
            <person name="Northen T.R."/>
            <person name="Banfield J.F."/>
        </authorList>
    </citation>
    <scope>NUCLEOTIDE SEQUENCE [LARGE SCALE GENOMIC DNA]</scope>
    <source>
        <strain evidence="20">NP_8</strain>
    </source>
</reference>
<evidence type="ECO:0000256" key="7">
    <source>
        <dbReference type="ARBA" id="ARBA00019373"/>
    </source>
</evidence>
<comment type="subcellular location">
    <subcellularLocation>
        <location evidence="2">Cell membrane</location>
        <topology evidence="2">Multi-pass membrane protein</topology>
    </subcellularLocation>
</comment>
<dbReference type="PROSITE" id="PS01315">
    <property type="entry name" value="CDS"/>
    <property type="match status" value="1"/>
</dbReference>
<comment type="catalytic activity">
    <reaction evidence="1 18">
        <text>a 1,2-diacyl-sn-glycero-3-phosphate + CTP + H(+) = a CDP-1,2-diacyl-sn-glycerol + diphosphate</text>
        <dbReference type="Rhea" id="RHEA:16229"/>
        <dbReference type="ChEBI" id="CHEBI:15378"/>
        <dbReference type="ChEBI" id="CHEBI:33019"/>
        <dbReference type="ChEBI" id="CHEBI:37563"/>
        <dbReference type="ChEBI" id="CHEBI:58332"/>
        <dbReference type="ChEBI" id="CHEBI:58608"/>
        <dbReference type="EC" id="2.7.7.41"/>
    </reaction>
</comment>
<dbReference type="PANTHER" id="PTHR46382">
    <property type="entry name" value="PHOSPHATIDATE CYTIDYLYLTRANSFERASE"/>
    <property type="match status" value="1"/>
</dbReference>
<dbReference type="AlphaFoldDB" id="A0A537IW58"/>
<organism evidence="20 21">
    <name type="scientific">Candidatus Segetimicrobium genomatis</name>
    <dbReference type="NCBI Taxonomy" id="2569760"/>
    <lineage>
        <taxon>Bacteria</taxon>
        <taxon>Bacillati</taxon>
        <taxon>Candidatus Sysuimicrobiota</taxon>
        <taxon>Candidatus Sysuimicrobiia</taxon>
        <taxon>Candidatus Sysuimicrobiales</taxon>
        <taxon>Candidatus Segetimicrobiaceae</taxon>
        <taxon>Candidatus Segetimicrobium</taxon>
    </lineage>
</organism>
<keyword evidence="11 18" id="KW-0812">Transmembrane</keyword>
<evidence type="ECO:0000256" key="19">
    <source>
        <dbReference type="SAM" id="Phobius"/>
    </source>
</evidence>
<gene>
    <name evidence="20" type="ORF">E6H05_06435</name>
</gene>
<keyword evidence="8" id="KW-1003">Cell membrane</keyword>
<keyword evidence="16" id="KW-0594">Phospholipid biosynthesis</keyword>
<dbReference type="InterPro" id="IPR000374">
    <property type="entry name" value="PC_trans"/>
</dbReference>
<comment type="caution">
    <text evidence="20">The sequence shown here is derived from an EMBL/GenBank/DDBJ whole genome shotgun (WGS) entry which is preliminary data.</text>
</comment>
<feature type="transmembrane region" description="Helical" evidence="19">
    <location>
        <begin position="162"/>
        <end position="183"/>
    </location>
</feature>
<evidence type="ECO:0000313" key="20">
    <source>
        <dbReference type="EMBL" id="TMI75559.1"/>
    </source>
</evidence>
<evidence type="ECO:0000256" key="5">
    <source>
        <dbReference type="ARBA" id="ARBA00010185"/>
    </source>
</evidence>
<dbReference type="GO" id="GO:0005886">
    <property type="term" value="C:plasma membrane"/>
    <property type="evidence" value="ECO:0007669"/>
    <property type="project" value="UniProtKB-SubCell"/>
</dbReference>
<feature type="transmembrane region" description="Helical" evidence="19">
    <location>
        <begin position="230"/>
        <end position="249"/>
    </location>
</feature>
<evidence type="ECO:0000256" key="10">
    <source>
        <dbReference type="ARBA" id="ARBA00022679"/>
    </source>
</evidence>
<keyword evidence="17" id="KW-1208">Phospholipid metabolism</keyword>